<keyword evidence="1" id="KW-0472">Membrane</keyword>
<dbReference type="Proteomes" id="UP000241421">
    <property type="component" value="Unassembled WGS sequence"/>
</dbReference>
<comment type="caution">
    <text evidence="2">The sequence shown here is derived from an EMBL/GenBank/DDBJ whole genome shotgun (WGS) entry which is preliminary data.</text>
</comment>
<reference evidence="2 3" key="1">
    <citation type="submission" date="2018-04" db="EMBL/GenBank/DDBJ databases">
        <title>Massilia violaceinigra sp. nov., a novel purple-pigmented bacterium isolated from Tianshan glacier, Xinjiang, China.</title>
        <authorList>
            <person name="Wang H."/>
        </authorList>
    </citation>
    <scope>NUCLEOTIDE SEQUENCE [LARGE SCALE GENOMIC DNA]</scope>
    <source>
        <strain evidence="2 3">B448-2</strain>
    </source>
</reference>
<dbReference type="AlphaFoldDB" id="A0A2U2HHP5"/>
<evidence type="ECO:0000313" key="3">
    <source>
        <dbReference type="Proteomes" id="UP000241421"/>
    </source>
</evidence>
<evidence type="ECO:0000313" key="2">
    <source>
        <dbReference type="EMBL" id="PWF45422.1"/>
    </source>
</evidence>
<sequence length="548" mass="60191">MAKAVADGDSHLRDEGPSNALFYVLRGLGILLAAGIFLLILADSFGDPEADKLWSNKDIIAGFALFIGAIAYLALVVRRRMVLNKAFNFPPGQYLFAFTMIDARKARLEVVDLTEARAIQATEHTMNGAYSHTTFEFSFHDARPRVWKIANRGRAEQFGAKLSALQQAVRDADARNDLATLMRLDPFIEIRRQDWALPDNSPAPQRGRVRDLLAHPLLAHPLVANPLVAALALTLVLAPSLWVARNAAADFAVRAEAKRLNTESAYTAYIRNGWFHVREMRAAVPRVALAEVIGRNSVAELRALLRRYPDDGLQADAGKAIHVLYANALAKFTAQATTSDPVLLASMEKLLRVLEQSGDPLVAIHFTRPGGEQLAELDASIKESEKEVGRKIIPASVHFGNDSAAPREARIAQGLQAAFRTIFPNDVLNLAVTAKSDTHLPRLNIRYQIAPSGAVYFSEKSNDRAFVGLVARFQSALEVGDTVDPWRFDMQVVPPDNFTVNYQMPNGAVNSGPADSLVYSVMAERAFDALAVQIRAAFFRPDSAAFKR</sequence>
<evidence type="ECO:0000256" key="1">
    <source>
        <dbReference type="SAM" id="Phobius"/>
    </source>
</evidence>
<keyword evidence="1" id="KW-0812">Transmembrane</keyword>
<gene>
    <name evidence="2" type="ORF">C7C56_017590</name>
</gene>
<dbReference type="EMBL" id="PXWF02000254">
    <property type="protein sequence ID" value="PWF45422.1"/>
    <property type="molecule type" value="Genomic_DNA"/>
</dbReference>
<organism evidence="2 3">
    <name type="scientific">Massilia glaciei</name>
    <dbReference type="NCBI Taxonomy" id="1524097"/>
    <lineage>
        <taxon>Bacteria</taxon>
        <taxon>Pseudomonadati</taxon>
        <taxon>Pseudomonadota</taxon>
        <taxon>Betaproteobacteria</taxon>
        <taxon>Burkholderiales</taxon>
        <taxon>Oxalobacteraceae</taxon>
        <taxon>Telluria group</taxon>
        <taxon>Massilia</taxon>
    </lineage>
</organism>
<keyword evidence="1" id="KW-1133">Transmembrane helix</keyword>
<proteinExistence type="predicted"/>
<accession>A0A2U2HHP5</accession>
<feature type="transmembrane region" description="Helical" evidence="1">
    <location>
        <begin position="59"/>
        <end position="77"/>
    </location>
</feature>
<feature type="transmembrane region" description="Helical" evidence="1">
    <location>
        <begin position="20"/>
        <end position="39"/>
    </location>
</feature>
<name>A0A2U2HHP5_9BURK</name>
<feature type="transmembrane region" description="Helical" evidence="1">
    <location>
        <begin position="222"/>
        <end position="244"/>
    </location>
</feature>
<keyword evidence="3" id="KW-1185">Reference proteome</keyword>
<protein>
    <submittedName>
        <fullName evidence="2">Uncharacterized protein</fullName>
    </submittedName>
</protein>
<dbReference type="RefSeq" id="WP_106758674.1">
    <property type="nucleotide sequence ID" value="NZ_PXWF02000254.1"/>
</dbReference>